<evidence type="ECO:0000313" key="3">
    <source>
        <dbReference type="Proteomes" id="UP001312865"/>
    </source>
</evidence>
<organism evidence="2 3">
    <name type="scientific">Bacillus spongiae</name>
    <dbReference type="NCBI Taxonomy" id="2683610"/>
    <lineage>
        <taxon>Bacteria</taxon>
        <taxon>Bacillati</taxon>
        <taxon>Bacillota</taxon>
        <taxon>Bacilli</taxon>
        <taxon>Bacillales</taxon>
        <taxon>Bacillaceae</taxon>
        <taxon>Bacillus</taxon>
    </lineage>
</organism>
<accession>A0ABU8HGQ9</accession>
<proteinExistence type="predicted"/>
<keyword evidence="3" id="KW-1185">Reference proteome</keyword>
<dbReference type="EMBL" id="JBBAXC010000012">
    <property type="protein sequence ID" value="MEI5908354.1"/>
    <property type="molecule type" value="Genomic_DNA"/>
</dbReference>
<dbReference type="InterPro" id="IPR041519">
    <property type="entry name" value="HEPN_RiboL-PSP"/>
</dbReference>
<dbReference type="Proteomes" id="UP001312865">
    <property type="component" value="Unassembled WGS sequence"/>
</dbReference>
<protein>
    <submittedName>
        <fullName evidence="2">MAE_28990/MAE_18760 family HEPN-like nuclease</fullName>
    </submittedName>
</protein>
<feature type="domain" description="RiboL-PSP-HEPN" evidence="1">
    <location>
        <begin position="63"/>
        <end position="256"/>
    </location>
</feature>
<reference evidence="2 3" key="1">
    <citation type="journal article" date="2018" name="J. Microbiol.">
        <title>Bacillus spongiae sp. nov., isolated from sponge of Jeju Island.</title>
        <authorList>
            <person name="Lee G.E."/>
            <person name="Im W.T."/>
            <person name="Park J.S."/>
        </authorList>
    </citation>
    <scope>NUCLEOTIDE SEQUENCE [LARGE SCALE GENOMIC DNA]</scope>
    <source>
        <strain evidence="2 3">135PIL107-10</strain>
    </source>
</reference>
<sequence>MILKYSLIELNKGLEKIMVYIEGMKNHRELLLDIREHKKASGIINDPLIIKTQEILISHLQPDNKIFEYSSVIINLYGLLENYIENLIKEYLDYLSGCIPKYNNLPDAIKNNHYELSAGLINNLSLPKYKDKITKEIIINNLYSCGNCKGLKEYKINNDAFTQHTYNFKEQSINEFFKSVGLANITSLMKGNIVFREYLESEGIEIENAFHILNDLAERRNRISHGSEENDILDLDELYRYANYIKEFTNSLNTVLIEQALPFIIRNGDNIVKIGNPIARITDKIIGINIDNVKLSQGDTILFEKPEGKFGFGVVQSLQINNEEYEEVEPNGEEFQVGVCFDSKVKDTYTLYSFI</sequence>
<evidence type="ECO:0000313" key="2">
    <source>
        <dbReference type="EMBL" id="MEI5908354.1"/>
    </source>
</evidence>
<name>A0ABU8HGQ9_9BACI</name>
<evidence type="ECO:0000259" key="1">
    <source>
        <dbReference type="Pfam" id="PF18735"/>
    </source>
</evidence>
<comment type="caution">
    <text evidence="2">The sequence shown here is derived from an EMBL/GenBank/DDBJ whole genome shotgun (WGS) entry which is preliminary data.</text>
</comment>
<gene>
    <name evidence="2" type="ORF">WAK64_14960</name>
</gene>
<dbReference type="RefSeq" id="WP_336587798.1">
    <property type="nucleotide sequence ID" value="NZ_JBBAXC010000012.1"/>
</dbReference>
<dbReference type="Pfam" id="PF18735">
    <property type="entry name" value="HEPN_RiboL-PSP"/>
    <property type="match status" value="1"/>
</dbReference>